<name>A0A834WYL8_9FABA</name>
<evidence type="ECO:0000313" key="1">
    <source>
        <dbReference type="EMBL" id="KAF7834612.1"/>
    </source>
</evidence>
<evidence type="ECO:0000313" key="2">
    <source>
        <dbReference type="Proteomes" id="UP000634136"/>
    </source>
</evidence>
<reference evidence="1" key="1">
    <citation type="submission" date="2020-09" db="EMBL/GenBank/DDBJ databases">
        <title>Genome-Enabled Discovery of Anthraquinone Biosynthesis in Senna tora.</title>
        <authorList>
            <person name="Kang S.-H."/>
            <person name="Pandey R.P."/>
            <person name="Lee C.-M."/>
            <person name="Sim J.-S."/>
            <person name="Jeong J.-T."/>
            <person name="Choi B.-S."/>
            <person name="Jung M."/>
            <person name="Ginzburg D."/>
            <person name="Zhao K."/>
            <person name="Won S.Y."/>
            <person name="Oh T.-J."/>
            <person name="Yu Y."/>
            <person name="Kim N.-H."/>
            <person name="Lee O.R."/>
            <person name="Lee T.-H."/>
            <person name="Bashyal P."/>
            <person name="Kim T.-S."/>
            <person name="Lee W.-H."/>
            <person name="Kawkins C."/>
            <person name="Kim C.-K."/>
            <person name="Kim J.S."/>
            <person name="Ahn B.O."/>
            <person name="Rhee S.Y."/>
            <person name="Sohng J.K."/>
        </authorList>
    </citation>
    <scope>NUCLEOTIDE SEQUENCE</scope>
    <source>
        <tissue evidence="1">Leaf</tissue>
    </source>
</reference>
<sequence>MMIRAQLLTPKQDNNKMICHTKTIRAKLLTQSHQKSKTPNTNRNINSSLLEIEGQSCLNVVNEEVRRESD</sequence>
<organism evidence="1 2">
    <name type="scientific">Senna tora</name>
    <dbReference type="NCBI Taxonomy" id="362788"/>
    <lineage>
        <taxon>Eukaryota</taxon>
        <taxon>Viridiplantae</taxon>
        <taxon>Streptophyta</taxon>
        <taxon>Embryophyta</taxon>
        <taxon>Tracheophyta</taxon>
        <taxon>Spermatophyta</taxon>
        <taxon>Magnoliopsida</taxon>
        <taxon>eudicotyledons</taxon>
        <taxon>Gunneridae</taxon>
        <taxon>Pentapetalae</taxon>
        <taxon>rosids</taxon>
        <taxon>fabids</taxon>
        <taxon>Fabales</taxon>
        <taxon>Fabaceae</taxon>
        <taxon>Caesalpinioideae</taxon>
        <taxon>Cassia clade</taxon>
        <taxon>Senna</taxon>
    </lineage>
</organism>
<protein>
    <submittedName>
        <fullName evidence="1">Uncharacterized protein</fullName>
    </submittedName>
</protein>
<dbReference type="Proteomes" id="UP000634136">
    <property type="component" value="Unassembled WGS sequence"/>
</dbReference>
<dbReference type="AlphaFoldDB" id="A0A834WYL8"/>
<dbReference type="EMBL" id="JAAIUW010000004">
    <property type="protein sequence ID" value="KAF7834612.1"/>
    <property type="molecule type" value="Genomic_DNA"/>
</dbReference>
<proteinExistence type="predicted"/>
<accession>A0A834WYL8</accession>
<gene>
    <name evidence="1" type="ORF">G2W53_009471</name>
</gene>
<keyword evidence="2" id="KW-1185">Reference proteome</keyword>
<comment type="caution">
    <text evidence="1">The sequence shown here is derived from an EMBL/GenBank/DDBJ whole genome shotgun (WGS) entry which is preliminary data.</text>
</comment>